<dbReference type="Gene3D" id="1.10.533.10">
    <property type="entry name" value="Death Domain, Fas"/>
    <property type="match status" value="1"/>
</dbReference>
<comment type="caution">
    <text evidence="3">The sequence shown here is derived from an EMBL/GenBank/DDBJ whole genome shotgun (WGS) entry which is preliminary data.</text>
</comment>
<dbReference type="InterPro" id="IPR001315">
    <property type="entry name" value="CARD"/>
</dbReference>
<gene>
    <name evidence="3" type="ORF">FSP39_006404</name>
</gene>
<keyword evidence="4" id="KW-1185">Reference proteome</keyword>
<protein>
    <recommendedName>
        <fullName evidence="2">CARD domain-containing protein</fullName>
    </recommendedName>
</protein>
<dbReference type="AlphaFoldDB" id="A0AA88XQB8"/>
<dbReference type="GO" id="GO:0070513">
    <property type="term" value="F:death domain binding"/>
    <property type="evidence" value="ECO:0007669"/>
    <property type="project" value="InterPro"/>
</dbReference>
<dbReference type="InterPro" id="IPR037939">
    <property type="entry name" value="CRADD"/>
</dbReference>
<reference evidence="3" key="1">
    <citation type="submission" date="2019-08" db="EMBL/GenBank/DDBJ databases">
        <title>The improved chromosome-level genome for the pearl oyster Pinctada fucata martensii using PacBio sequencing and Hi-C.</title>
        <authorList>
            <person name="Zheng Z."/>
        </authorList>
    </citation>
    <scope>NUCLEOTIDE SEQUENCE</scope>
    <source>
        <strain evidence="3">ZZ-2019</strain>
        <tissue evidence="3">Adductor muscle</tissue>
    </source>
</reference>
<dbReference type="SUPFAM" id="SSF47986">
    <property type="entry name" value="DEATH domain"/>
    <property type="match status" value="1"/>
</dbReference>
<dbReference type="InterPro" id="IPR011029">
    <property type="entry name" value="DEATH-like_dom_sf"/>
</dbReference>
<feature type="region of interest" description="Disordered" evidence="1">
    <location>
        <begin position="117"/>
        <end position="179"/>
    </location>
</feature>
<dbReference type="PROSITE" id="PS50209">
    <property type="entry name" value="CARD"/>
    <property type="match status" value="1"/>
</dbReference>
<dbReference type="CDD" id="cd01671">
    <property type="entry name" value="CARD"/>
    <property type="match status" value="1"/>
</dbReference>
<dbReference type="EMBL" id="VSWD01000010">
    <property type="protein sequence ID" value="KAK3089774.1"/>
    <property type="molecule type" value="Genomic_DNA"/>
</dbReference>
<dbReference type="GO" id="GO:0002020">
    <property type="term" value="F:protease binding"/>
    <property type="evidence" value="ECO:0007669"/>
    <property type="project" value="InterPro"/>
</dbReference>
<feature type="domain" description="CARD" evidence="2">
    <location>
        <begin position="10"/>
        <end position="72"/>
    </location>
</feature>
<dbReference type="GO" id="GO:0042981">
    <property type="term" value="P:regulation of apoptotic process"/>
    <property type="evidence" value="ECO:0007669"/>
    <property type="project" value="InterPro"/>
</dbReference>
<name>A0AA88XQB8_PINIB</name>
<evidence type="ECO:0000256" key="1">
    <source>
        <dbReference type="SAM" id="MobiDB-lite"/>
    </source>
</evidence>
<dbReference type="PANTHER" id="PTHR15034">
    <property type="entry name" value="DEATH DOMAIN-CONTAINING PROTEIN CRADD"/>
    <property type="match status" value="1"/>
</dbReference>
<dbReference type="Proteomes" id="UP001186944">
    <property type="component" value="Unassembled WGS sequence"/>
</dbReference>
<evidence type="ECO:0000259" key="2">
    <source>
        <dbReference type="PROSITE" id="PS50209"/>
    </source>
</evidence>
<evidence type="ECO:0000313" key="3">
    <source>
        <dbReference type="EMBL" id="KAK3089774.1"/>
    </source>
</evidence>
<sequence length="419" mass="48484">MSDMGSLSGIDRQNVMRLRVNRIALVQELRIEHILQPLMDTGVISESDKRRIDVGTTPADKARRLIDIVTAKTQVPDWYQKFRDAMINPLGANSEVKKRYRSLVEFLDNTVIHRPTSQASKFSASSSTSSMKLPHYQPLPEISNEEKSKRRTQNVLKLDEDRKKPPMYDGEEKGARDTVPERDDKMVGWVEISSQTVTLVKGFFQQWVSVPDNYRSLIQVPEEHIQRIAGGNTADDKSQLVQETLVLERVKKLELIAVLSRRKQLPQGFELCMCEAVQEILFDQDNYHFYFKYLRQLEVQEVNLLLDVVDSYASIMSNMDPSKGSSENTKQAIKLGFCLIDFLGDYGYYTQAELIMTVLLMVLNQSHNLDIWLAKYKGYVKLMHYRNLNYEFLKVHSAYHLANEMKWQIKMMSFGQNYS</sequence>
<feature type="compositionally biased region" description="Low complexity" evidence="1">
    <location>
        <begin position="117"/>
        <end position="130"/>
    </location>
</feature>
<feature type="compositionally biased region" description="Basic and acidic residues" evidence="1">
    <location>
        <begin position="157"/>
        <end position="179"/>
    </location>
</feature>
<dbReference type="Pfam" id="PF00619">
    <property type="entry name" value="CARD"/>
    <property type="match status" value="1"/>
</dbReference>
<accession>A0AA88XQB8</accession>
<organism evidence="3 4">
    <name type="scientific">Pinctada imbricata</name>
    <name type="common">Atlantic pearl-oyster</name>
    <name type="synonym">Pinctada martensii</name>
    <dbReference type="NCBI Taxonomy" id="66713"/>
    <lineage>
        <taxon>Eukaryota</taxon>
        <taxon>Metazoa</taxon>
        <taxon>Spiralia</taxon>
        <taxon>Lophotrochozoa</taxon>
        <taxon>Mollusca</taxon>
        <taxon>Bivalvia</taxon>
        <taxon>Autobranchia</taxon>
        <taxon>Pteriomorphia</taxon>
        <taxon>Pterioida</taxon>
        <taxon>Pterioidea</taxon>
        <taxon>Pteriidae</taxon>
        <taxon>Pinctada</taxon>
    </lineage>
</organism>
<proteinExistence type="predicted"/>
<evidence type="ECO:0000313" key="4">
    <source>
        <dbReference type="Proteomes" id="UP001186944"/>
    </source>
</evidence>
<dbReference type="PANTHER" id="PTHR15034:SF5">
    <property type="entry name" value="DEATH DOMAIN-CONTAINING PROTEIN CRADD"/>
    <property type="match status" value="1"/>
</dbReference>